<keyword evidence="7 8" id="KW-0627">Porphyrin biosynthesis</keyword>
<dbReference type="Pfam" id="PF00202">
    <property type="entry name" value="Aminotran_3"/>
    <property type="match status" value="1"/>
</dbReference>
<keyword evidence="5 8" id="KW-0663">Pyridoxal phosphate</keyword>
<evidence type="ECO:0000256" key="6">
    <source>
        <dbReference type="ARBA" id="ARBA00023235"/>
    </source>
</evidence>
<organism evidence="9 10">
    <name type="scientific">Streptomyces cuspidosporus</name>
    <dbReference type="NCBI Taxonomy" id="66882"/>
    <lineage>
        <taxon>Bacteria</taxon>
        <taxon>Bacillati</taxon>
        <taxon>Actinomycetota</taxon>
        <taxon>Actinomycetes</taxon>
        <taxon>Kitasatosporales</taxon>
        <taxon>Streptomycetaceae</taxon>
        <taxon>Streptomyces</taxon>
    </lineage>
</organism>
<gene>
    <name evidence="8 9" type="primary">hemL</name>
    <name evidence="9" type="ORF">GCM10010246_54170</name>
</gene>
<evidence type="ECO:0000256" key="2">
    <source>
        <dbReference type="ARBA" id="ARBA00001933"/>
    </source>
</evidence>
<evidence type="ECO:0000256" key="1">
    <source>
        <dbReference type="ARBA" id="ARBA00001579"/>
    </source>
</evidence>
<feature type="modified residue" description="N6-(pyridoxal phosphate)lysine" evidence="8">
    <location>
        <position position="274"/>
    </location>
</feature>
<dbReference type="InterPro" id="IPR005814">
    <property type="entry name" value="Aminotrans_3"/>
</dbReference>
<dbReference type="InterPro" id="IPR004639">
    <property type="entry name" value="4pyrrol_synth_GluAld_NH2Trfase"/>
</dbReference>
<dbReference type="CDD" id="cd00610">
    <property type="entry name" value="OAT_like"/>
    <property type="match status" value="1"/>
</dbReference>
<dbReference type="EMBL" id="BAAASD010000027">
    <property type="protein sequence ID" value="GAA2357792.1"/>
    <property type="molecule type" value="Genomic_DNA"/>
</dbReference>
<comment type="catalytic activity">
    <reaction evidence="1 8">
        <text>(S)-4-amino-5-oxopentanoate = 5-aminolevulinate</text>
        <dbReference type="Rhea" id="RHEA:14265"/>
        <dbReference type="ChEBI" id="CHEBI:57501"/>
        <dbReference type="ChEBI" id="CHEBI:356416"/>
        <dbReference type="EC" id="5.4.3.8"/>
    </reaction>
</comment>
<evidence type="ECO:0000313" key="9">
    <source>
        <dbReference type="EMBL" id="GAA2357792.1"/>
    </source>
</evidence>
<evidence type="ECO:0000256" key="5">
    <source>
        <dbReference type="ARBA" id="ARBA00022898"/>
    </source>
</evidence>
<evidence type="ECO:0000256" key="3">
    <source>
        <dbReference type="ARBA" id="ARBA00004819"/>
    </source>
</evidence>
<dbReference type="InterPro" id="IPR015424">
    <property type="entry name" value="PyrdxlP-dep_Trfase"/>
</dbReference>
<dbReference type="PROSITE" id="PS00600">
    <property type="entry name" value="AA_TRANSFER_CLASS_3"/>
    <property type="match status" value="1"/>
</dbReference>
<evidence type="ECO:0000256" key="4">
    <source>
        <dbReference type="ARBA" id="ARBA00008981"/>
    </source>
</evidence>
<dbReference type="InterPro" id="IPR049704">
    <property type="entry name" value="Aminotrans_3_PPA_site"/>
</dbReference>
<comment type="subunit">
    <text evidence="8">Homodimer.</text>
</comment>
<comment type="subcellular location">
    <subcellularLocation>
        <location evidence="8">Cytoplasm</location>
    </subcellularLocation>
</comment>
<accession>A0ABP5TNP0</accession>
<dbReference type="PANTHER" id="PTHR43713:SF3">
    <property type="entry name" value="GLUTAMATE-1-SEMIALDEHYDE 2,1-AMINOMUTASE 1, CHLOROPLASTIC-RELATED"/>
    <property type="match status" value="1"/>
</dbReference>
<name>A0ABP5TNP0_9ACTN</name>
<protein>
    <recommendedName>
        <fullName evidence="8">Glutamate-1-semialdehyde 2,1-aminomutase</fullName>
        <shortName evidence="8">GSA</shortName>
        <ecNumber evidence="8">5.4.3.8</ecNumber>
    </recommendedName>
    <alternativeName>
        <fullName evidence="8">Glutamate-1-semialdehyde aminotransferase</fullName>
        <shortName evidence="8">GSA-AT</shortName>
    </alternativeName>
</protein>
<keyword evidence="8" id="KW-0963">Cytoplasm</keyword>
<dbReference type="Proteomes" id="UP001500253">
    <property type="component" value="Unassembled WGS sequence"/>
</dbReference>
<dbReference type="EC" id="5.4.3.8" evidence="8"/>
<reference evidence="10" key="1">
    <citation type="journal article" date="2019" name="Int. J. Syst. Evol. Microbiol.">
        <title>The Global Catalogue of Microorganisms (GCM) 10K type strain sequencing project: providing services to taxonomists for standard genome sequencing and annotation.</title>
        <authorList>
            <consortium name="The Broad Institute Genomics Platform"/>
            <consortium name="The Broad Institute Genome Sequencing Center for Infectious Disease"/>
            <person name="Wu L."/>
            <person name="Ma J."/>
        </authorList>
    </citation>
    <scope>NUCLEOTIDE SEQUENCE [LARGE SCALE GENOMIC DNA]</scope>
    <source>
        <strain evidence="10">JCM 4316</strain>
    </source>
</reference>
<keyword evidence="6 8" id="KW-0413">Isomerase</keyword>
<dbReference type="Gene3D" id="3.40.640.10">
    <property type="entry name" value="Type I PLP-dependent aspartate aminotransferase-like (Major domain)"/>
    <property type="match status" value="1"/>
</dbReference>
<dbReference type="InterPro" id="IPR015421">
    <property type="entry name" value="PyrdxlP-dep_Trfase_major"/>
</dbReference>
<dbReference type="HAMAP" id="MF_00375">
    <property type="entry name" value="HemL_aminotrans_3"/>
    <property type="match status" value="1"/>
</dbReference>
<evidence type="ECO:0000256" key="7">
    <source>
        <dbReference type="ARBA" id="ARBA00023244"/>
    </source>
</evidence>
<dbReference type="NCBIfam" id="TIGR00713">
    <property type="entry name" value="hemL"/>
    <property type="match status" value="1"/>
</dbReference>
<comment type="cofactor">
    <cofactor evidence="2 8">
        <name>pyridoxal 5'-phosphate</name>
        <dbReference type="ChEBI" id="CHEBI:597326"/>
    </cofactor>
</comment>
<keyword evidence="10" id="KW-1185">Reference proteome</keyword>
<dbReference type="RefSeq" id="WP_346176990.1">
    <property type="nucleotide sequence ID" value="NZ_BAAASD010000027.1"/>
</dbReference>
<dbReference type="NCBIfam" id="NF000818">
    <property type="entry name" value="PRK00062.1"/>
    <property type="match status" value="1"/>
</dbReference>
<comment type="pathway">
    <text evidence="3">Porphyrin-containing compound metabolism; protoporphyrin-IX biosynthesis; 5-aminolevulinate from L-glutamyl-tRNA(Glu): step 2/2.</text>
</comment>
<dbReference type="InterPro" id="IPR015422">
    <property type="entry name" value="PyrdxlP-dep_Trfase_small"/>
</dbReference>
<sequence length="438" mass="45407">MACVSYPYAAPVSQTLFDRAAVVTPGGVNSPVRAFRAVGGTPRFMVSGTGPYLTDADGREYVDLVCSWGPMILGHAHPEVTAAVQAAVARGTSFGTPGEGEVALAEEIVARVDPVDQVRLVSSGTEATMSAIRLARGFTGRAKVIKFAGCYHGHVDALLAAAGSGVATFGLPDTPGVTGAQAGDTVVLPYNDLEAVRAAFAAHPDEIACVITEASPGNMGVVPPLPGFNAGLKELCAEHGALYISDEVMTGFRVSKAGWYGIDGVEPDLMTFGKVMGGGFPAAAFGGRAEVMARLAPAGPVYQAGTLSGNPVATAAGLAQLRLLDDAAYEAVDAASARLRALVTEALAKEGVEHRVQAAGNMFSVFFTGDEVTDYEKAKAQQAFRFTAFFHSMLSQGVYLPPSAFESWFLSTTHDERALERVAEALPGAARAAAEATE</sequence>
<evidence type="ECO:0000256" key="8">
    <source>
        <dbReference type="HAMAP-Rule" id="MF_00375"/>
    </source>
</evidence>
<dbReference type="SUPFAM" id="SSF53383">
    <property type="entry name" value="PLP-dependent transferases"/>
    <property type="match status" value="1"/>
</dbReference>
<evidence type="ECO:0000313" key="10">
    <source>
        <dbReference type="Proteomes" id="UP001500253"/>
    </source>
</evidence>
<dbReference type="PANTHER" id="PTHR43713">
    <property type="entry name" value="GLUTAMATE-1-SEMIALDEHYDE 2,1-AMINOMUTASE"/>
    <property type="match status" value="1"/>
</dbReference>
<comment type="caution">
    <text evidence="9">The sequence shown here is derived from an EMBL/GenBank/DDBJ whole genome shotgun (WGS) entry which is preliminary data.</text>
</comment>
<comment type="similarity">
    <text evidence="4 8">Belongs to the class-III pyridoxal-phosphate-dependent aminotransferase family. HemL subfamily.</text>
</comment>
<dbReference type="Gene3D" id="3.90.1150.10">
    <property type="entry name" value="Aspartate Aminotransferase, domain 1"/>
    <property type="match status" value="1"/>
</dbReference>
<proteinExistence type="inferred from homology"/>